<dbReference type="InterPro" id="IPR001360">
    <property type="entry name" value="Glyco_hydro_1"/>
</dbReference>
<evidence type="ECO:0000313" key="5">
    <source>
        <dbReference type="EMBL" id="KAK9281307.1"/>
    </source>
</evidence>
<dbReference type="EMBL" id="JBBPBK010000007">
    <property type="protein sequence ID" value="KAK9281307.1"/>
    <property type="molecule type" value="Genomic_DNA"/>
</dbReference>
<keyword evidence="2" id="KW-0378">Hydrolase</keyword>
<dbReference type="SUPFAM" id="SSF51445">
    <property type="entry name" value="(Trans)glycosidases"/>
    <property type="match status" value="1"/>
</dbReference>
<dbReference type="PROSITE" id="PS00653">
    <property type="entry name" value="GLYCOSYL_HYDROL_F1_2"/>
    <property type="match status" value="1"/>
</dbReference>
<protein>
    <recommendedName>
        <fullName evidence="7">Beta-glucosidase 11-like</fullName>
    </recommendedName>
</protein>
<keyword evidence="4" id="KW-0732">Signal</keyword>
<dbReference type="PANTHER" id="PTHR10353:SF29">
    <property type="entry name" value="BETA-GLUCOSIDASE 11"/>
    <property type="match status" value="1"/>
</dbReference>
<feature type="signal peptide" evidence="4">
    <location>
        <begin position="1"/>
        <end position="20"/>
    </location>
</feature>
<evidence type="ECO:0000313" key="6">
    <source>
        <dbReference type="Proteomes" id="UP001415857"/>
    </source>
</evidence>
<accession>A0AAP0RMX6</accession>
<comment type="similarity">
    <text evidence="1 3">Belongs to the glycosyl hydrolase 1 family.</text>
</comment>
<gene>
    <name evidence="5" type="ORF">L1049_004205</name>
</gene>
<evidence type="ECO:0000256" key="1">
    <source>
        <dbReference type="ARBA" id="ARBA00010838"/>
    </source>
</evidence>
<name>A0AAP0RMX6_LIQFO</name>
<keyword evidence="6" id="KW-1185">Reference proteome</keyword>
<dbReference type="InterPro" id="IPR017853">
    <property type="entry name" value="GH"/>
</dbReference>
<dbReference type="PANTHER" id="PTHR10353">
    <property type="entry name" value="GLYCOSYL HYDROLASE"/>
    <property type="match status" value="1"/>
</dbReference>
<feature type="chain" id="PRO_5043001856" description="Beta-glucosidase 11-like" evidence="4">
    <location>
        <begin position="21"/>
        <end position="454"/>
    </location>
</feature>
<proteinExistence type="inferred from homology"/>
<evidence type="ECO:0000256" key="4">
    <source>
        <dbReference type="SAM" id="SignalP"/>
    </source>
</evidence>
<dbReference type="Pfam" id="PF00232">
    <property type="entry name" value="Glyco_hydro_1"/>
    <property type="match status" value="2"/>
</dbReference>
<evidence type="ECO:0008006" key="7">
    <source>
        <dbReference type="Google" id="ProtNLM"/>
    </source>
</evidence>
<dbReference type="GO" id="GO:0008422">
    <property type="term" value="F:beta-glucosidase activity"/>
    <property type="evidence" value="ECO:0007669"/>
    <property type="project" value="TreeGrafter"/>
</dbReference>
<organism evidence="5 6">
    <name type="scientific">Liquidambar formosana</name>
    <name type="common">Formosan gum</name>
    <dbReference type="NCBI Taxonomy" id="63359"/>
    <lineage>
        <taxon>Eukaryota</taxon>
        <taxon>Viridiplantae</taxon>
        <taxon>Streptophyta</taxon>
        <taxon>Embryophyta</taxon>
        <taxon>Tracheophyta</taxon>
        <taxon>Spermatophyta</taxon>
        <taxon>Magnoliopsida</taxon>
        <taxon>eudicotyledons</taxon>
        <taxon>Gunneridae</taxon>
        <taxon>Pentapetalae</taxon>
        <taxon>Saxifragales</taxon>
        <taxon>Altingiaceae</taxon>
        <taxon>Liquidambar</taxon>
    </lineage>
</organism>
<comment type="caution">
    <text evidence="5">The sequence shown here is derived from an EMBL/GenBank/DDBJ whole genome shotgun (WGS) entry which is preliminary data.</text>
</comment>
<evidence type="ECO:0000256" key="3">
    <source>
        <dbReference type="RuleBase" id="RU003690"/>
    </source>
</evidence>
<evidence type="ECO:0000256" key="2">
    <source>
        <dbReference type="ARBA" id="ARBA00022801"/>
    </source>
</evidence>
<dbReference type="Gene3D" id="3.20.20.80">
    <property type="entry name" value="Glycosidases"/>
    <property type="match status" value="2"/>
</dbReference>
<reference evidence="5 6" key="1">
    <citation type="journal article" date="2024" name="Plant J.">
        <title>Genome sequences and population genomics reveal climatic adaptation and genomic divergence between two closely related sweetgum species.</title>
        <authorList>
            <person name="Xu W.Q."/>
            <person name="Ren C.Q."/>
            <person name="Zhang X.Y."/>
            <person name="Comes H.P."/>
            <person name="Liu X.H."/>
            <person name="Li Y.G."/>
            <person name="Kettle C.J."/>
            <person name="Jalonen R."/>
            <person name="Gaisberger H."/>
            <person name="Ma Y.Z."/>
            <person name="Qiu Y.X."/>
        </authorList>
    </citation>
    <scope>NUCLEOTIDE SEQUENCE [LARGE SCALE GENOMIC DNA]</scope>
    <source>
        <strain evidence="5">Hangzhou</strain>
    </source>
</reference>
<dbReference type="AlphaFoldDB" id="A0AAP0RMX6"/>
<dbReference type="PRINTS" id="PR00131">
    <property type="entry name" value="GLHYDRLASE1"/>
</dbReference>
<sequence length="454" mass="51468">MLRLSLWVFLLLNLAATLFSSDIYSRDDFPPDFIFGSGTSAYQVEGAANEDGRTPSIWDTFTHAGIVPGNGDTACDEYHKYKESNHMLHYTIVIYHRHSKMSMEDGKDFTLYADACFREFGDRVLYWTTINEGNIFALAGYDTGMMPPLRCSPPFGFNCSKGNSSTEPYLAAHYILLAHASAAQLYKKKYQDKQHGFIGLNLYAFGMVPLTNTTEDVIATQRAKDFFIGWFMEPLLFGDYPNIMKKNAGSRIPAFTSDESKMVKGSFDFLGLNHYNTLNIKDNPSSLKMDHRDLAGDMAAELIFMQDDPSAFEFPSRPEGLQGVLEYFKQAYGNPPIYIHENGQRTQHNASLNDTRRVEYMKGFIGSLLDAVRNGSNARGYFTWSFLDVLELLDGYESSYGMYYVDLEDPDLKRYPKLSAHWYSDFLKGRSTHAHGMIEVEKNSSALSHAHFVQ</sequence>
<dbReference type="GO" id="GO:0005975">
    <property type="term" value="P:carbohydrate metabolic process"/>
    <property type="evidence" value="ECO:0007669"/>
    <property type="project" value="InterPro"/>
</dbReference>
<dbReference type="Proteomes" id="UP001415857">
    <property type="component" value="Unassembled WGS sequence"/>
</dbReference>
<dbReference type="InterPro" id="IPR033132">
    <property type="entry name" value="GH_1_N_CS"/>
</dbReference>